<dbReference type="InterPro" id="IPR000719">
    <property type="entry name" value="Prot_kinase_dom"/>
</dbReference>
<dbReference type="InterPro" id="IPR051681">
    <property type="entry name" value="Ser/Thr_Kinases-Pseudokinases"/>
</dbReference>
<dbReference type="OrthoDB" id="635774at2759"/>
<dbReference type="PROSITE" id="PS50011">
    <property type="entry name" value="PROTEIN_KINASE_DOM"/>
    <property type="match status" value="1"/>
</dbReference>
<sequence length="772" mass="86804">MPLSHTTGETRGHNEAQYDEMFEEHGEFTSSGQGQWQGVTDEGYQAISTAPMPPVEDSSMNHKEPQYSTSAQASIDEIQVMRRVITSLPRPQTFHRQQSEKRERLLPAPELEVKRRAESSETKQTRSCSANKSTTRAIQPFTSAPDLITPSPMSEVVACAPLHSVAAAPQPYALGPPHTDDVAVQQQHHTAGSVAQPQALHTTDCDIPGTDGTTGDTAVQQQFRDHWVLNLSMHFRDKSNREKFFITYAQTPNLWRRMTISLDYRDAPADSLEAELSELHFQRDKSFRIFDALRESLPEIQFYDTVTNLKLETTPEDGQLHVHVREDANEIIEYPSALLMSQIDCELYTESEISYHSHVSGFVYKVVVDGKILIKKEIPGPDTIDEFLYEVNALDSLLDCENVIHLEGLITSNDGTEIKGLLIPYCTKGALVDIIYDWEAEQLPLDLRLKWARQIIQGLANIHEAGFVQGDFTLSNIVVDEHDDAHIIDINRRGCPVGWEPPELSCLIEQGQRISMYIGVKTDLFQLGMVLWGLARLNDEPERCARPLEVLEEMPDYYQDVVCSCLSARPQDRQSAATLLRRMDRGMQSLPSSIVHQPQARGYPNNTTAKHRSSKQYIDPEAAVTIDDINSRSRYSYHARGYDSPTIPQSRGRSPGCSSRHRSSFFDGATTSATSVSASPVLHERQYCDLKDVTSYPQEICSEDLDDKHYDMLTDLPHVPLHYHRIQHEDSGFDEHLGDSLLLTAATRMSSDDQEQATDTASKGQDPGRPRS</sequence>
<dbReference type="SUPFAM" id="SSF56112">
    <property type="entry name" value="Protein kinase-like (PK-like)"/>
    <property type="match status" value="1"/>
</dbReference>
<keyword evidence="2" id="KW-0723">Serine/threonine-protein kinase</keyword>
<comment type="catalytic activity">
    <reaction evidence="7">
        <text>L-threonyl-[protein] + ATP = O-phospho-L-threonyl-[protein] + ADP + H(+)</text>
        <dbReference type="Rhea" id="RHEA:46608"/>
        <dbReference type="Rhea" id="RHEA-COMP:11060"/>
        <dbReference type="Rhea" id="RHEA-COMP:11605"/>
        <dbReference type="ChEBI" id="CHEBI:15378"/>
        <dbReference type="ChEBI" id="CHEBI:30013"/>
        <dbReference type="ChEBI" id="CHEBI:30616"/>
        <dbReference type="ChEBI" id="CHEBI:61977"/>
        <dbReference type="ChEBI" id="CHEBI:456216"/>
        <dbReference type="EC" id="2.7.11.1"/>
    </reaction>
</comment>
<dbReference type="InterPro" id="IPR001245">
    <property type="entry name" value="Ser-Thr/Tyr_kinase_cat_dom"/>
</dbReference>
<feature type="region of interest" description="Disordered" evidence="9">
    <location>
        <begin position="744"/>
        <end position="772"/>
    </location>
</feature>
<accession>A0A6H0Y1P4</accession>
<organism evidence="11 12">
    <name type="scientific">Peltaster fructicola</name>
    <dbReference type="NCBI Taxonomy" id="286661"/>
    <lineage>
        <taxon>Eukaryota</taxon>
        <taxon>Fungi</taxon>
        <taxon>Dikarya</taxon>
        <taxon>Ascomycota</taxon>
        <taxon>Pezizomycotina</taxon>
        <taxon>Dothideomycetes</taxon>
        <taxon>Dothideomycetes incertae sedis</taxon>
        <taxon>Peltaster</taxon>
    </lineage>
</organism>
<evidence type="ECO:0000256" key="8">
    <source>
        <dbReference type="ARBA" id="ARBA00048679"/>
    </source>
</evidence>
<evidence type="ECO:0000256" key="6">
    <source>
        <dbReference type="ARBA" id="ARBA00022840"/>
    </source>
</evidence>
<evidence type="ECO:0000256" key="3">
    <source>
        <dbReference type="ARBA" id="ARBA00022679"/>
    </source>
</evidence>
<evidence type="ECO:0000256" key="7">
    <source>
        <dbReference type="ARBA" id="ARBA00047899"/>
    </source>
</evidence>
<comment type="catalytic activity">
    <reaction evidence="8">
        <text>L-seryl-[protein] + ATP = O-phospho-L-seryl-[protein] + ADP + H(+)</text>
        <dbReference type="Rhea" id="RHEA:17989"/>
        <dbReference type="Rhea" id="RHEA-COMP:9863"/>
        <dbReference type="Rhea" id="RHEA-COMP:11604"/>
        <dbReference type="ChEBI" id="CHEBI:15378"/>
        <dbReference type="ChEBI" id="CHEBI:29999"/>
        <dbReference type="ChEBI" id="CHEBI:30616"/>
        <dbReference type="ChEBI" id="CHEBI:83421"/>
        <dbReference type="ChEBI" id="CHEBI:456216"/>
        <dbReference type="EC" id="2.7.11.1"/>
    </reaction>
</comment>
<feature type="region of interest" description="Disordered" evidence="9">
    <location>
        <begin position="639"/>
        <end position="663"/>
    </location>
</feature>
<dbReference type="EMBL" id="CP051142">
    <property type="protein sequence ID" value="QIX00952.1"/>
    <property type="molecule type" value="Genomic_DNA"/>
</dbReference>
<evidence type="ECO:0000259" key="10">
    <source>
        <dbReference type="PROSITE" id="PS50011"/>
    </source>
</evidence>
<dbReference type="Pfam" id="PF07714">
    <property type="entry name" value="PK_Tyr_Ser-Thr"/>
    <property type="match status" value="1"/>
</dbReference>
<feature type="compositionally biased region" description="Polar residues" evidence="9">
    <location>
        <begin position="125"/>
        <end position="134"/>
    </location>
</feature>
<evidence type="ECO:0000313" key="12">
    <source>
        <dbReference type="Proteomes" id="UP000503462"/>
    </source>
</evidence>
<proteinExistence type="predicted"/>
<keyword evidence="5" id="KW-0418">Kinase</keyword>
<evidence type="ECO:0000256" key="9">
    <source>
        <dbReference type="SAM" id="MobiDB-lite"/>
    </source>
</evidence>
<protein>
    <recommendedName>
        <fullName evidence="1">non-specific serine/threonine protein kinase</fullName>
        <ecNumber evidence="1">2.7.11.1</ecNumber>
    </recommendedName>
</protein>
<feature type="region of interest" description="Disordered" evidence="9">
    <location>
        <begin position="48"/>
        <end position="70"/>
    </location>
</feature>
<dbReference type="InterPro" id="IPR011009">
    <property type="entry name" value="Kinase-like_dom_sf"/>
</dbReference>
<keyword evidence="6" id="KW-0067">ATP-binding</keyword>
<feature type="domain" description="Protein kinase" evidence="10">
    <location>
        <begin position="349"/>
        <end position="590"/>
    </location>
</feature>
<dbReference type="GO" id="GO:0004674">
    <property type="term" value="F:protein serine/threonine kinase activity"/>
    <property type="evidence" value="ECO:0007669"/>
    <property type="project" value="UniProtKB-KW"/>
</dbReference>
<dbReference type="AlphaFoldDB" id="A0A6H0Y1P4"/>
<dbReference type="Proteomes" id="UP000503462">
    <property type="component" value="Chromosome 4"/>
</dbReference>
<dbReference type="PANTHER" id="PTHR44329">
    <property type="entry name" value="SERINE/THREONINE-PROTEIN KINASE TNNI3K-RELATED"/>
    <property type="match status" value="1"/>
</dbReference>
<evidence type="ECO:0000256" key="2">
    <source>
        <dbReference type="ARBA" id="ARBA00022527"/>
    </source>
</evidence>
<keyword evidence="3" id="KW-0808">Transferase</keyword>
<keyword evidence="4" id="KW-0547">Nucleotide-binding</keyword>
<evidence type="ECO:0000256" key="4">
    <source>
        <dbReference type="ARBA" id="ARBA00022741"/>
    </source>
</evidence>
<feature type="region of interest" description="Disordered" evidence="9">
    <location>
        <begin position="596"/>
        <end position="620"/>
    </location>
</feature>
<evidence type="ECO:0000313" key="11">
    <source>
        <dbReference type="EMBL" id="QIX00952.1"/>
    </source>
</evidence>
<feature type="region of interest" description="Disordered" evidence="9">
    <location>
        <begin position="88"/>
        <end position="134"/>
    </location>
</feature>
<dbReference type="Gene3D" id="1.10.510.10">
    <property type="entry name" value="Transferase(Phosphotransferase) domain 1"/>
    <property type="match status" value="1"/>
</dbReference>
<gene>
    <name evidence="11" type="ORF">AMS68_006469</name>
</gene>
<feature type="compositionally biased region" description="Basic and acidic residues" evidence="9">
    <location>
        <begin position="97"/>
        <end position="124"/>
    </location>
</feature>
<evidence type="ECO:0000256" key="1">
    <source>
        <dbReference type="ARBA" id="ARBA00012513"/>
    </source>
</evidence>
<name>A0A6H0Y1P4_9PEZI</name>
<evidence type="ECO:0000256" key="5">
    <source>
        <dbReference type="ARBA" id="ARBA00022777"/>
    </source>
</evidence>
<reference evidence="11 12" key="1">
    <citation type="journal article" date="2016" name="Sci. Rep.">
        <title>Peltaster fructicola genome reveals evolution from an invasive phytopathogen to an ectophytic parasite.</title>
        <authorList>
            <person name="Xu C."/>
            <person name="Chen H."/>
            <person name="Gleason M.L."/>
            <person name="Xu J.R."/>
            <person name="Liu H."/>
            <person name="Zhang R."/>
            <person name="Sun G."/>
        </authorList>
    </citation>
    <scope>NUCLEOTIDE SEQUENCE [LARGE SCALE GENOMIC DNA]</scope>
    <source>
        <strain evidence="11 12">LNHT1506</strain>
    </source>
</reference>
<dbReference type="GO" id="GO:0005524">
    <property type="term" value="F:ATP binding"/>
    <property type="evidence" value="ECO:0007669"/>
    <property type="project" value="UniProtKB-KW"/>
</dbReference>
<dbReference type="PANTHER" id="PTHR44329:SF285">
    <property type="entry name" value="V-MOS MOLONEY MURINE SARCOMA VIRAL ONCO HOMOLOG"/>
    <property type="match status" value="1"/>
</dbReference>
<dbReference type="EC" id="2.7.11.1" evidence="1"/>
<keyword evidence="12" id="KW-1185">Reference proteome</keyword>